<dbReference type="EMBL" id="CVRQ01000058">
    <property type="protein sequence ID" value="CRL42197.1"/>
    <property type="molecule type" value="Genomic_DNA"/>
</dbReference>
<gene>
    <name evidence="2" type="ORF">ERS852417_02979</name>
    <name evidence="3" type="ORF">ERS852497_00994</name>
    <name evidence="1" type="ORF">T1815_01111</name>
</gene>
<dbReference type="EMBL" id="CYYW01000041">
    <property type="protein sequence ID" value="CUO73627.1"/>
    <property type="molecule type" value="Genomic_DNA"/>
</dbReference>
<evidence type="ECO:0000313" key="5">
    <source>
        <dbReference type="Proteomes" id="UP000095384"/>
    </source>
</evidence>
<sequence length="38" mass="4329">MEQELTMEELIALINSQKGDFVIRVEFGEEAVSDAKEE</sequence>
<keyword evidence="4" id="KW-1185">Reference proteome</keyword>
<evidence type="ECO:0000313" key="1">
    <source>
        <dbReference type="EMBL" id="CRL42197.1"/>
    </source>
</evidence>
<evidence type="ECO:0000313" key="2">
    <source>
        <dbReference type="EMBL" id="CUO73627.1"/>
    </source>
</evidence>
<reference evidence="1" key="1">
    <citation type="submission" date="2015-05" db="EMBL/GenBank/DDBJ databases">
        <authorList>
            <person name="Wang D.B."/>
            <person name="Wang M."/>
        </authorList>
    </citation>
    <scope>NUCLEOTIDE SEQUENCE [LARGE SCALE GENOMIC DNA]</scope>
    <source>
        <strain evidence="1">T1-815</strain>
    </source>
</reference>
<reference evidence="4" key="2">
    <citation type="submission" date="2015-05" db="EMBL/GenBank/DDBJ databases">
        <authorList>
            <consortium name="Pathogen Informatics"/>
        </authorList>
    </citation>
    <scope>NUCLEOTIDE SEQUENCE [LARGE SCALE GENOMIC DNA]</scope>
    <source>
        <strain evidence="2 5">2789STDY5608860</strain>
        <strain evidence="3 6">2789STDY5834884</strain>
        <strain evidence="4">T1-815</strain>
    </source>
</reference>
<dbReference type="Proteomes" id="UP000049472">
    <property type="component" value="Unassembled WGS sequence"/>
</dbReference>
<organism evidence="1 4">
    <name type="scientific">Agathobacter rectalis</name>
    <dbReference type="NCBI Taxonomy" id="39491"/>
    <lineage>
        <taxon>Bacteria</taxon>
        <taxon>Bacillati</taxon>
        <taxon>Bacillota</taxon>
        <taxon>Clostridia</taxon>
        <taxon>Lachnospirales</taxon>
        <taxon>Lachnospiraceae</taxon>
        <taxon>Agathobacter</taxon>
    </lineage>
</organism>
<dbReference type="AlphaFoldDB" id="A0A0M6WZT4"/>
<proteinExistence type="predicted"/>
<evidence type="ECO:0000313" key="3">
    <source>
        <dbReference type="EMBL" id="CUO83548.1"/>
    </source>
</evidence>
<evidence type="ECO:0000313" key="6">
    <source>
        <dbReference type="Proteomes" id="UP000095602"/>
    </source>
</evidence>
<evidence type="ECO:0000313" key="4">
    <source>
        <dbReference type="Proteomes" id="UP000049472"/>
    </source>
</evidence>
<name>A0A0M6WZT4_9FIRM</name>
<dbReference type="Proteomes" id="UP000095384">
    <property type="component" value="Unassembled WGS sequence"/>
</dbReference>
<dbReference type="EMBL" id="CZAJ01000006">
    <property type="protein sequence ID" value="CUO83548.1"/>
    <property type="molecule type" value="Genomic_DNA"/>
</dbReference>
<protein>
    <submittedName>
        <fullName evidence="1">Uncharacterized protein</fullName>
    </submittedName>
</protein>
<accession>A0A0M6WZT4</accession>
<dbReference type="Proteomes" id="UP000095602">
    <property type="component" value="Unassembled WGS sequence"/>
</dbReference>